<name>A0A9Q3UJ12_9GAMM</name>
<dbReference type="InterPro" id="IPR012660">
    <property type="entry name" value="YiiD_C"/>
</dbReference>
<feature type="domain" description="Thioesterase putative" evidence="1">
    <location>
        <begin position="5"/>
        <end position="153"/>
    </location>
</feature>
<accession>A0A9Q3UJ12</accession>
<dbReference type="SUPFAM" id="SSF54637">
    <property type="entry name" value="Thioesterase/thiol ester dehydrase-isomerase"/>
    <property type="match status" value="1"/>
</dbReference>
<protein>
    <submittedName>
        <fullName evidence="2">Thioesterase domain-containing protein</fullName>
    </submittedName>
</protein>
<dbReference type="Proteomes" id="UP001108027">
    <property type="component" value="Unassembled WGS sequence"/>
</dbReference>
<dbReference type="RefSeq" id="WP_228233261.1">
    <property type="nucleotide sequence ID" value="NZ_JAJGNA010000004.1"/>
</dbReference>
<sequence length="168" mass="18406">MTELEHLAERVRDAIPLTRHLAFRFTGFDGATLTLTAPLAPNHNDKGTFFAGSQVALLTLAGWACTTLLAEALVAETVDIEGPVDVVAVEGNQRYRLPLDDDLTVITTVADDDARRRFRERLMRRGKATLTVDALATNPAGDTVCEYQGLYLARLPASDFPLRRPPSN</sequence>
<gene>
    <name evidence="2" type="ORF">LL252_04815</name>
</gene>
<evidence type="ECO:0000259" key="1">
    <source>
        <dbReference type="Pfam" id="PF09500"/>
    </source>
</evidence>
<dbReference type="Pfam" id="PF09500">
    <property type="entry name" value="YiiD_C"/>
    <property type="match status" value="1"/>
</dbReference>
<proteinExistence type="predicted"/>
<reference evidence="2" key="1">
    <citation type="submission" date="2021-10" db="EMBL/GenBank/DDBJ databases">
        <title>The diversity and Nitrogen Metabolism of Culturable Nitrate-Utilizing Bacteria Within the Oxygen Minimum Zone of the Changjiang (Yangtze River)Estuary.</title>
        <authorList>
            <person name="Zhang D."/>
            <person name="Zheng J."/>
            <person name="Liu S."/>
            <person name="He W."/>
        </authorList>
    </citation>
    <scope>NUCLEOTIDE SEQUENCE</scope>
    <source>
        <strain evidence="2">FXH-223</strain>
    </source>
</reference>
<organism evidence="2 3">
    <name type="scientific">Alloalcanivorax marinus</name>
    <dbReference type="NCBI Taxonomy" id="1177169"/>
    <lineage>
        <taxon>Bacteria</taxon>
        <taxon>Pseudomonadati</taxon>
        <taxon>Pseudomonadota</taxon>
        <taxon>Gammaproteobacteria</taxon>
        <taxon>Oceanospirillales</taxon>
        <taxon>Alcanivoracaceae</taxon>
        <taxon>Alloalcanivorax</taxon>
    </lineage>
</organism>
<dbReference type="InterPro" id="IPR029069">
    <property type="entry name" value="HotDog_dom_sf"/>
</dbReference>
<dbReference type="Gene3D" id="3.10.129.10">
    <property type="entry name" value="Hotdog Thioesterase"/>
    <property type="match status" value="1"/>
</dbReference>
<keyword evidence="3" id="KW-1185">Reference proteome</keyword>
<comment type="caution">
    <text evidence="2">The sequence shown here is derived from an EMBL/GenBank/DDBJ whole genome shotgun (WGS) entry which is preliminary data.</text>
</comment>
<dbReference type="EMBL" id="JAJGNA010000004">
    <property type="protein sequence ID" value="MCC4307887.1"/>
    <property type="molecule type" value="Genomic_DNA"/>
</dbReference>
<dbReference type="AlphaFoldDB" id="A0A9Q3UJ12"/>
<evidence type="ECO:0000313" key="3">
    <source>
        <dbReference type="Proteomes" id="UP001108027"/>
    </source>
</evidence>
<evidence type="ECO:0000313" key="2">
    <source>
        <dbReference type="EMBL" id="MCC4307887.1"/>
    </source>
</evidence>